<dbReference type="Pfam" id="PF00990">
    <property type="entry name" value="GGDEF"/>
    <property type="match status" value="1"/>
</dbReference>
<dbReference type="PANTHER" id="PTHR45138:SF9">
    <property type="entry name" value="DIGUANYLATE CYCLASE DGCM-RELATED"/>
    <property type="match status" value="1"/>
</dbReference>
<evidence type="ECO:0000259" key="4">
    <source>
        <dbReference type="PROSITE" id="PS50887"/>
    </source>
</evidence>
<dbReference type="AlphaFoldDB" id="A0A1Y5SDU8"/>
<evidence type="ECO:0000313" key="6">
    <source>
        <dbReference type="Proteomes" id="UP000193862"/>
    </source>
</evidence>
<dbReference type="Gene3D" id="3.30.70.270">
    <property type="match status" value="1"/>
</dbReference>
<keyword evidence="5" id="KW-0808">Transferase</keyword>
<dbReference type="InterPro" id="IPR043128">
    <property type="entry name" value="Rev_trsase/Diguanyl_cyclase"/>
</dbReference>
<feature type="region of interest" description="Disordered" evidence="3">
    <location>
        <begin position="328"/>
        <end position="351"/>
    </location>
</feature>
<name>A0A1Y5SDU8_9RHOB</name>
<dbReference type="PROSITE" id="PS50887">
    <property type="entry name" value="GGDEF"/>
    <property type="match status" value="1"/>
</dbReference>
<dbReference type="CDD" id="cd01949">
    <property type="entry name" value="GGDEF"/>
    <property type="match status" value="1"/>
</dbReference>
<dbReference type="PROSITE" id="PS51257">
    <property type="entry name" value="PROKAR_LIPOPROTEIN"/>
    <property type="match status" value="1"/>
</dbReference>
<gene>
    <name evidence="5" type="primary">yegE</name>
    <name evidence="5" type="ORF">AQS8620_01369</name>
</gene>
<feature type="domain" description="GGDEF" evidence="4">
    <location>
        <begin position="191"/>
        <end position="325"/>
    </location>
</feature>
<dbReference type="Proteomes" id="UP000193862">
    <property type="component" value="Unassembled WGS sequence"/>
</dbReference>
<reference evidence="5 6" key="1">
    <citation type="submission" date="2017-03" db="EMBL/GenBank/DDBJ databases">
        <authorList>
            <person name="Afonso C.L."/>
            <person name="Miller P.J."/>
            <person name="Scott M.A."/>
            <person name="Spackman E."/>
            <person name="Goraichik I."/>
            <person name="Dimitrov K.M."/>
            <person name="Suarez D.L."/>
            <person name="Swayne D.E."/>
        </authorList>
    </citation>
    <scope>NUCLEOTIDE SEQUENCE [LARGE SCALE GENOMIC DNA]</scope>
    <source>
        <strain evidence="5 6">CECT 8620</strain>
    </source>
</reference>
<accession>A0A1Y5SDU8</accession>
<dbReference type="EMBL" id="FWFS01000004">
    <property type="protein sequence ID" value="SLN37404.1"/>
    <property type="molecule type" value="Genomic_DNA"/>
</dbReference>
<keyword evidence="6" id="KW-1185">Reference proteome</keyword>
<dbReference type="InterPro" id="IPR050469">
    <property type="entry name" value="Diguanylate_Cyclase"/>
</dbReference>
<evidence type="ECO:0000256" key="2">
    <source>
        <dbReference type="ARBA" id="ARBA00034247"/>
    </source>
</evidence>
<dbReference type="RefSeq" id="WP_234990397.1">
    <property type="nucleotide sequence ID" value="NZ_FWFS01000004.1"/>
</dbReference>
<evidence type="ECO:0000256" key="3">
    <source>
        <dbReference type="SAM" id="MobiDB-lite"/>
    </source>
</evidence>
<sequence length="351" mass="38228">MTRQPLTMTNSVLDTLMPMHLLVSACGTIRRAGPTMSKLREGPLAGQAFSTLFTVRRSRRDPTGEESFIPLNQKLHLVFCDPPKTSLKGIAVPVLGSSDILINLSFGLSVVDAVTDYELNSADFAATEMAIEMLYLVEAKSAVLEETKQLNARLQGAKIAAEEQAYTDTLTGLKNRRAMDHVMERMTSSKVRFGLMHIDLDYFKSVNDTYGHAAGDAVLQTVGRILSEETRGDDMAARVGGDEFVLIFNRFTEVSRLVKTAERIIERLEVPTIWEDAQCRISGSIGITTSDFYDTPDVARMLADADAALYLSKDKGRACVSVHDPAVGQEAKGAPLGPPADRAGQQAGRLG</sequence>
<protein>
    <recommendedName>
        <fullName evidence="1">diguanylate cyclase</fullName>
        <ecNumber evidence="1">2.7.7.65</ecNumber>
    </recommendedName>
</protein>
<dbReference type="InterPro" id="IPR029787">
    <property type="entry name" value="Nucleotide_cyclase"/>
</dbReference>
<dbReference type="InterPro" id="IPR042463">
    <property type="entry name" value="HNOB_dom_associated_sf"/>
</dbReference>
<dbReference type="FunFam" id="3.30.70.270:FF:000001">
    <property type="entry name" value="Diguanylate cyclase domain protein"/>
    <property type="match status" value="1"/>
</dbReference>
<comment type="catalytic activity">
    <reaction evidence="2">
        <text>2 GTP = 3',3'-c-di-GMP + 2 diphosphate</text>
        <dbReference type="Rhea" id="RHEA:24898"/>
        <dbReference type="ChEBI" id="CHEBI:33019"/>
        <dbReference type="ChEBI" id="CHEBI:37565"/>
        <dbReference type="ChEBI" id="CHEBI:58805"/>
        <dbReference type="EC" id="2.7.7.65"/>
    </reaction>
</comment>
<keyword evidence="5" id="KW-0548">Nucleotidyltransferase</keyword>
<dbReference type="SUPFAM" id="SSF55073">
    <property type="entry name" value="Nucleotide cyclase"/>
    <property type="match status" value="1"/>
</dbReference>
<proteinExistence type="predicted"/>
<dbReference type="GO" id="GO:0052621">
    <property type="term" value="F:diguanylate cyclase activity"/>
    <property type="evidence" value="ECO:0007669"/>
    <property type="project" value="UniProtKB-EC"/>
</dbReference>
<dbReference type="EC" id="2.7.7.65" evidence="1"/>
<dbReference type="SMART" id="SM00267">
    <property type="entry name" value="GGDEF"/>
    <property type="match status" value="1"/>
</dbReference>
<evidence type="ECO:0000256" key="1">
    <source>
        <dbReference type="ARBA" id="ARBA00012528"/>
    </source>
</evidence>
<organism evidence="5 6">
    <name type="scientific">Aquimixticola soesokkakensis</name>
    <dbReference type="NCBI Taxonomy" id="1519096"/>
    <lineage>
        <taxon>Bacteria</taxon>
        <taxon>Pseudomonadati</taxon>
        <taxon>Pseudomonadota</taxon>
        <taxon>Alphaproteobacteria</taxon>
        <taxon>Rhodobacterales</taxon>
        <taxon>Paracoccaceae</taxon>
        <taxon>Aquimixticola</taxon>
    </lineage>
</organism>
<evidence type="ECO:0000313" key="5">
    <source>
        <dbReference type="EMBL" id="SLN37404.1"/>
    </source>
</evidence>
<dbReference type="NCBIfam" id="TIGR00254">
    <property type="entry name" value="GGDEF"/>
    <property type="match status" value="1"/>
</dbReference>
<dbReference type="PANTHER" id="PTHR45138">
    <property type="entry name" value="REGULATORY COMPONENTS OF SENSORY TRANSDUCTION SYSTEM"/>
    <property type="match status" value="1"/>
</dbReference>
<dbReference type="Gene3D" id="3.30.450.260">
    <property type="entry name" value="Haem NO binding associated domain"/>
    <property type="match status" value="1"/>
</dbReference>
<dbReference type="InterPro" id="IPR000160">
    <property type="entry name" value="GGDEF_dom"/>
</dbReference>